<dbReference type="InterPro" id="IPR050131">
    <property type="entry name" value="Peptidase_S8_subtilisin-like"/>
</dbReference>
<dbReference type="InterPro" id="IPR000209">
    <property type="entry name" value="Peptidase_S8/S53_dom"/>
</dbReference>
<evidence type="ECO:0000256" key="4">
    <source>
        <dbReference type="ARBA" id="ARBA00022825"/>
    </source>
</evidence>
<evidence type="ECO:0000256" key="5">
    <source>
        <dbReference type="PROSITE-ProRule" id="PRU01240"/>
    </source>
</evidence>
<dbReference type="InterPro" id="IPR036852">
    <property type="entry name" value="Peptidase_S8/S53_dom_sf"/>
</dbReference>
<keyword evidence="2" id="KW-0645">Protease</keyword>
<dbReference type="PANTHER" id="PTHR43806">
    <property type="entry name" value="PEPTIDASE S8"/>
    <property type="match status" value="1"/>
</dbReference>
<evidence type="ECO:0000256" key="3">
    <source>
        <dbReference type="ARBA" id="ARBA00022801"/>
    </source>
</evidence>
<dbReference type="RefSeq" id="WP_348392910.1">
    <property type="nucleotide sequence ID" value="NZ_CP134145.1"/>
</dbReference>
<dbReference type="PROSITE" id="PS50268">
    <property type="entry name" value="CADHERIN_2"/>
    <property type="match status" value="1"/>
</dbReference>
<keyword evidence="6" id="KW-0732">Signal</keyword>
<evidence type="ECO:0000313" key="8">
    <source>
        <dbReference type="EMBL" id="WNC73800.1"/>
    </source>
</evidence>
<dbReference type="Gene3D" id="2.60.40.60">
    <property type="entry name" value="Cadherins"/>
    <property type="match status" value="1"/>
</dbReference>
<reference evidence="9" key="1">
    <citation type="submission" date="2023-09" db="EMBL/GenBank/DDBJ databases">
        <authorList>
            <person name="Li S."/>
            <person name="Li X."/>
            <person name="Zhang C."/>
            <person name="Zhao Z."/>
        </authorList>
    </citation>
    <scope>NUCLEOTIDE SEQUENCE [LARGE SCALE GENOMIC DNA]</scope>
    <source>
        <strain evidence="9">SQ149</strain>
    </source>
</reference>
<sequence length="1371" mass="147068">MVFKSTSVALLVGSLLSPEAGALDANAASSTSQLPQGSVFTEQVSGSYLLTLTGSGALDRQHWQQGSDRQAILAQISQQQSSVLASVKAIQADAQLISQTRLLANQLFLTMTADTAEQIKHNDQLASVQFVTNAAATNVTTLAAKVTAEDDDSTSPNVGHPYPFLKVNDAGDNITVAIIGPGVDYTHVALGGNGEENSYAEAYFNRANAWGGFPNNVVIGGYDFNSESVMQDYNPLEYHTNITDTRDDSLEYIAGRGTMAAYTIVNSVPDAKILSYKTEGITDGADVIGEKGTHVKLMAALEMAVDPNLDGDMSDRADIILIANTLASGLGYYDERETFHSFGSLITNFVRAASATGALVVISAGDRGHFESYYNIAARALDPAALSVGSSVRAKADGEEVYRYKVAAESPIGPTRGPVSVLKPDILALNSKLTGALAGYIDGYGDIDGGNFFAATRAAAAAASIMSEHPQLSAAEVKALIVNTGMLSLENSIGVAQIGGGSLNPLAATNAYALIYQKENHQPSVNFGQVKVAGKSSFSRDLVIKNITDQSQHYQAAVIVNGEKHNNNALTISFPESVLIPANSEVVVPLTLTLDSALMAEFPIQRGSDYSLAQWEKLALHGYIQLNHQTSPGAAIHLPWLIMPMNNSSLVVNHGSDLAQWQEVLTSTPVEDRFTPPHDANWPFIGGFVAGVSYNQVELENSSNQERTLYALPSIYHSERPAAHLADVRGHIIKSIAGDVLPESQCLSGKKLTLAVTMFEPLALPAARHKDKQGVGSAVVAIKLHNQKNIELANYDPRVLDALAREVGHLSTLKVTYNTDAELVTQWYDLSIPFNYATNNQRWKTTELETISSPNSDTIVTNICTDKLFHGEISEATFNDKIGFQFITDRHVLPTVGERVITHNFSVGGHVVLPFGDEMPADTELQCEPDFVKDHAGNCIYGFSEPTADVDLNEYFNFLEAFSAEPQLNYLCTIASNKVFYSCTINHSRVNEFTFYSPNTNPGAILCDFEVENAQGQIMATCEQENLIADSGDHITPGIFAWQPIDMKTFLNAPLTNTNSAFLSGVAIKMAKSAELSADAPNWRNIITLQPGERAVVSYLRDLSCGVQVGTEVGSADTSCSAGGYVFEPLTGFSKLAVNAANAPVIAKGQTFSVAEDANIGDVLGTVRTYSPYLKEAYALYPGQVKIKLLSAGTGGPFQLSAAGELSVRDPQYIDFEKQAHYQLSAFIQRGNDTSEAELITISIRNSNDNAPLQLADIEPLALTQNMAMTPFALAGYFADIDGIGTTFTATDLPDGLTIDKSGVISGTPTQGGEFSATVHIFDGSNEYITDVEISVSYDLAAVGSPKGERSSGSFGYLLVLVLVFCRRRLI</sequence>
<dbReference type="PANTHER" id="PTHR43806:SF11">
    <property type="entry name" value="CEREVISIN-RELATED"/>
    <property type="match status" value="1"/>
</dbReference>
<name>A0ABY9TY69_9GAMM</name>
<dbReference type="PROSITE" id="PS51892">
    <property type="entry name" value="SUBTILASE"/>
    <property type="match status" value="1"/>
</dbReference>
<gene>
    <name evidence="8" type="ORF">RGQ13_07375</name>
</gene>
<organism evidence="8 9">
    <name type="scientific">Thalassotalea psychrophila</name>
    <dbReference type="NCBI Taxonomy" id="3065647"/>
    <lineage>
        <taxon>Bacteria</taxon>
        <taxon>Pseudomonadati</taxon>
        <taxon>Pseudomonadota</taxon>
        <taxon>Gammaproteobacteria</taxon>
        <taxon>Alteromonadales</taxon>
        <taxon>Colwelliaceae</taxon>
        <taxon>Thalassotalea</taxon>
    </lineage>
</organism>
<dbReference type="Gene3D" id="3.40.50.200">
    <property type="entry name" value="Peptidase S8/S53 domain"/>
    <property type="match status" value="1"/>
</dbReference>
<dbReference type="CDD" id="cd11304">
    <property type="entry name" value="Cadherin_repeat"/>
    <property type="match status" value="1"/>
</dbReference>
<dbReference type="EMBL" id="CP134145">
    <property type="protein sequence ID" value="WNC73800.1"/>
    <property type="molecule type" value="Genomic_DNA"/>
</dbReference>
<evidence type="ECO:0000313" key="9">
    <source>
        <dbReference type="Proteomes" id="UP001258994"/>
    </source>
</evidence>
<dbReference type="InterPro" id="IPR013783">
    <property type="entry name" value="Ig-like_fold"/>
</dbReference>
<feature type="signal peptide" evidence="6">
    <location>
        <begin position="1"/>
        <end position="22"/>
    </location>
</feature>
<proteinExistence type="inferred from homology"/>
<evidence type="ECO:0000259" key="7">
    <source>
        <dbReference type="PROSITE" id="PS50268"/>
    </source>
</evidence>
<evidence type="ECO:0000256" key="2">
    <source>
        <dbReference type="ARBA" id="ARBA00022670"/>
    </source>
</evidence>
<comment type="similarity">
    <text evidence="1 5">Belongs to the peptidase S8 family.</text>
</comment>
<dbReference type="SUPFAM" id="SSF52743">
    <property type="entry name" value="Subtilisin-like"/>
    <property type="match status" value="1"/>
</dbReference>
<dbReference type="Gene3D" id="2.60.40.10">
    <property type="entry name" value="Immunoglobulins"/>
    <property type="match status" value="1"/>
</dbReference>
<comment type="caution">
    <text evidence="5">Lacks conserved residue(s) required for the propagation of feature annotation.</text>
</comment>
<accession>A0ABY9TY69</accession>
<keyword evidence="9" id="KW-1185">Reference proteome</keyword>
<dbReference type="Proteomes" id="UP001258994">
    <property type="component" value="Chromosome"/>
</dbReference>
<feature type="domain" description="Cadherin" evidence="7">
    <location>
        <begin position="1146"/>
        <end position="1254"/>
    </location>
</feature>
<evidence type="ECO:0000256" key="1">
    <source>
        <dbReference type="ARBA" id="ARBA00011073"/>
    </source>
</evidence>
<keyword evidence="4" id="KW-0720">Serine protease</keyword>
<keyword evidence="3" id="KW-0378">Hydrolase</keyword>
<dbReference type="InterPro" id="IPR002126">
    <property type="entry name" value="Cadherin-like_dom"/>
</dbReference>
<protein>
    <submittedName>
        <fullName evidence="8">Ig domain-containing protein</fullName>
    </submittedName>
</protein>
<dbReference type="Pfam" id="PF05345">
    <property type="entry name" value="He_PIG"/>
    <property type="match status" value="1"/>
</dbReference>
<evidence type="ECO:0000256" key="6">
    <source>
        <dbReference type="SAM" id="SignalP"/>
    </source>
</evidence>
<feature type="chain" id="PRO_5046802163" evidence="6">
    <location>
        <begin position="23"/>
        <end position="1371"/>
    </location>
</feature>
<dbReference type="Pfam" id="PF00082">
    <property type="entry name" value="Peptidase_S8"/>
    <property type="match status" value="1"/>
</dbReference>